<keyword evidence="1" id="KW-0732">Signal</keyword>
<keyword evidence="3" id="KW-1185">Reference proteome</keyword>
<protein>
    <submittedName>
        <fullName evidence="2">Polyamine ABC transporter substrate-binding protein</fullName>
    </submittedName>
</protein>
<dbReference type="AlphaFoldDB" id="A0A8J2XJ72"/>
<dbReference type="PROSITE" id="PS51257">
    <property type="entry name" value="PROKAR_LIPOPROTEIN"/>
    <property type="match status" value="1"/>
</dbReference>
<evidence type="ECO:0000313" key="2">
    <source>
        <dbReference type="EMBL" id="GGA05545.1"/>
    </source>
</evidence>
<gene>
    <name evidence="2" type="ORF">GCM10011333_05530</name>
</gene>
<name>A0A8J2XJ72_9MICO</name>
<dbReference type="Pfam" id="PF13416">
    <property type="entry name" value="SBP_bac_8"/>
    <property type="match status" value="1"/>
</dbReference>
<organism evidence="2 3">
    <name type="scientific">Sediminivirga luteola</name>
    <dbReference type="NCBI Taxonomy" id="1774748"/>
    <lineage>
        <taxon>Bacteria</taxon>
        <taxon>Bacillati</taxon>
        <taxon>Actinomycetota</taxon>
        <taxon>Actinomycetes</taxon>
        <taxon>Micrococcales</taxon>
        <taxon>Brevibacteriaceae</taxon>
        <taxon>Sediminivirga</taxon>
    </lineage>
</organism>
<dbReference type="PANTHER" id="PTHR30006:SF2">
    <property type="entry name" value="ABC TRANSPORTER SUBSTRATE-BINDING PROTEIN"/>
    <property type="match status" value="1"/>
</dbReference>
<proteinExistence type="predicted"/>
<dbReference type="GO" id="GO:0030975">
    <property type="term" value="F:thiamine binding"/>
    <property type="evidence" value="ECO:0007669"/>
    <property type="project" value="TreeGrafter"/>
</dbReference>
<dbReference type="GO" id="GO:0030288">
    <property type="term" value="C:outer membrane-bounded periplasmic space"/>
    <property type="evidence" value="ECO:0007669"/>
    <property type="project" value="TreeGrafter"/>
</dbReference>
<dbReference type="EMBL" id="BMFY01000002">
    <property type="protein sequence ID" value="GGA05545.1"/>
    <property type="molecule type" value="Genomic_DNA"/>
</dbReference>
<dbReference type="GO" id="GO:0030976">
    <property type="term" value="F:thiamine pyrophosphate binding"/>
    <property type="evidence" value="ECO:0007669"/>
    <property type="project" value="TreeGrafter"/>
</dbReference>
<dbReference type="CDD" id="cd13589">
    <property type="entry name" value="PBP2_polyamine_RpCGA009"/>
    <property type="match status" value="1"/>
</dbReference>
<dbReference type="SUPFAM" id="SSF53850">
    <property type="entry name" value="Periplasmic binding protein-like II"/>
    <property type="match status" value="1"/>
</dbReference>
<evidence type="ECO:0000313" key="3">
    <source>
        <dbReference type="Proteomes" id="UP000616114"/>
    </source>
</evidence>
<accession>A0A8J2XJ72</accession>
<dbReference type="GO" id="GO:0015888">
    <property type="term" value="P:thiamine transport"/>
    <property type="evidence" value="ECO:0007669"/>
    <property type="project" value="TreeGrafter"/>
</dbReference>
<dbReference type="PANTHER" id="PTHR30006">
    <property type="entry name" value="THIAMINE-BINDING PERIPLASMIC PROTEIN-RELATED"/>
    <property type="match status" value="1"/>
</dbReference>
<evidence type="ECO:0000256" key="1">
    <source>
        <dbReference type="ARBA" id="ARBA00022729"/>
    </source>
</evidence>
<sequence>MSRTHIPVLGAGASILMLATACGGGGGAADEANGEVNILGYAAAFEDNYTAAVLDAFEEETGITANFVPAQNSAEMLGQLRSESGNPTIDVVIMDTSVANTAIAEGLLAELDPAEVPNVENVVEMGQNPDGYGPAVTFDNLTIIYNTESVTEPPASFSDLWEVPDNSVAIPAPPDIQGIALTVLTADEIGADYQQDIQPAIDRLAELAPKVQTWDPQPDSYQLVTNDSAQYAIAWNARSQFFSDESGGTLGAVSPEDGIAFQVNTINAIENSPNPEAATQFIDYALSPEAQEAFAAQMFYAPTISNVELPAEVAERVSSPEDPSIVEIDWAWMADERDGWTELWRRHVIGG</sequence>
<reference evidence="2" key="2">
    <citation type="submission" date="2020-09" db="EMBL/GenBank/DDBJ databases">
        <authorList>
            <person name="Sun Q."/>
            <person name="Zhou Y."/>
        </authorList>
    </citation>
    <scope>NUCLEOTIDE SEQUENCE</scope>
    <source>
        <strain evidence="2">CGMCC 1.12785</strain>
    </source>
</reference>
<dbReference type="InterPro" id="IPR006059">
    <property type="entry name" value="SBP"/>
</dbReference>
<dbReference type="Gene3D" id="3.40.190.10">
    <property type="entry name" value="Periplasmic binding protein-like II"/>
    <property type="match status" value="2"/>
</dbReference>
<dbReference type="Proteomes" id="UP000616114">
    <property type="component" value="Unassembled WGS sequence"/>
</dbReference>
<reference evidence="2" key="1">
    <citation type="journal article" date="2014" name="Int. J. Syst. Evol. Microbiol.">
        <title>Complete genome sequence of Corynebacterium casei LMG S-19264T (=DSM 44701T), isolated from a smear-ripened cheese.</title>
        <authorList>
            <consortium name="US DOE Joint Genome Institute (JGI-PGF)"/>
            <person name="Walter F."/>
            <person name="Albersmeier A."/>
            <person name="Kalinowski J."/>
            <person name="Ruckert C."/>
        </authorList>
    </citation>
    <scope>NUCLEOTIDE SEQUENCE</scope>
    <source>
        <strain evidence="2">CGMCC 1.12785</strain>
    </source>
</reference>
<comment type="caution">
    <text evidence="2">The sequence shown here is derived from an EMBL/GenBank/DDBJ whole genome shotgun (WGS) entry which is preliminary data.</text>
</comment>
<dbReference type="RefSeq" id="WP_188549392.1">
    <property type="nucleotide sequence ID" value="NZ_BMFY01000002.1"/>
</dbReference>